<accession>A0ABS7UJU8</accession>
<protein>
    <submittedName>
        <fullName evidence="3">SRPBCC domain-containing protein</fullName>
    </submittedName>
</protein>
<dbReference type="Proteomes" id="UP000780875">
    <property type="component" value="Unassembled WGS sequence"/>
</dbReference>
<sequence>MTTNATMRALDETRGAVRVEDVYDTDIHDLWEACTTPERLARWLAQVDGDLRVGGMIQVVFTSTWTGPVRVEVCDAPHHLLLTMEPGADDEGQIEAWLTEEGTRTRLVVEERGLPITHLPFHASGWRVHLEDLGRSLEAGGPVHPEGWSSEAGAPGWKRRWEELTPMYQEMEVG</sequence>
<proteinExistence type="inferred from homology"/>
<dbReference type="RefSeq" id="WP_224125223.1">
    <property type="nucleotide sequence ID" value="NZ_JAIQZJ010000019.1"/>
</dbReference>
<dbReference type="InterPro" id="IPR023393">
    <property type="entry name" value="START-like_dom_sf"/>
</dbReference>
<comment type="caution">
    <text evidence="3">The sequence shown here is derived from an EMBL/GenBank/DDBJ whole genome shotgun (WGS) entry which is preliminary data.</text>
</comment>
<evidence type="ECO:0000256" key="1">
    <source>
        <dbReference type="ARBA" id="ARBA00006817"/>
    </source>
</evidence>
<dbReference type="EMBL" id="JAIQZJ010000019">
    <property type="protein sequence ID" value="MBZ5740923.1"/>
    <property type="molecule type" value="Genomic_DNA"/>
</dbReference>
<evidence type="ECO:0000259" key="2">
    <source>
        <dbReference type="Pfam" id="PF08327"/>
    </source>
</evidence>
<reference evidence="3 4" key="1">
    <citation type="submission" date="2021-09" db="EMBL/GenBank/DDBJ databases">
        <title>Whole genome sequence of Nocardioides sp. GBK3QG-3.</title>
        <authorList>
            <person name="Tuo L."/>
        </authorList>
    </citation>
    <scope>NUCLEOTIDE SEQUENCE [LARGE SCALE GENOMIC DNA]</scope>
    <source>
        <strain evidence="3 4">GBK3QG-3</strain>
    </source>
</reference>
<dbReference type="Gene3D" id="3.30.530.20">
    <property type="match status" value="1"/>
</dbReference>
<dbReference type="Pfam" id="PF08327">
    <property type="entry name" value="AHSA1"/>
    <property type="match status" value="1"/>
</dbReference>
<evidence type="ECO:0000313" key="4">
    <source>
        <dbReference type="Proteomes" id="UP000780875"/>
    </source>
</evidence>
<feature type="domain" description="Activator of Hsp90 ATPase homologue 1/2-like C-terminal" evidence="2">
    <location>
        <begin position="25"/>
        <end position="135"/>
    </location>
</feature>
<comment type="similarity">
    <text evidence="1">Belongs to the AHA1 family.</text>
</comment>
<dbReference type="InterPro" id="IPR013538">
    <property type="entry name" value="ASHA1/2-like_C"/>
</dbReference>
<evidence type="ECO:0000313" key="3">
    <source>
        <dbReference type="EMBL" id="MBZ5740923.1"/>
    </source>
</evidence>
<gene>
    <name evidence="3" type="ORF">K8U61_22340</name>
</gene>
<name>A0ABS7UJU8_9ACTN</name>
<organism evidence="3 4">
    <name type="scientific">Nocardioides mangrovi</name>
    <dbReference type="NCBI Taxonomy" id="2874580"/>
    <lineage>
        <taxon>Bacteria</taxon>
        <taxon>Bacillati</taxon>
        <taxon>Actinomycetota</taxon>
        <taxon>Actinomycetes</taxon>
        <taxon>Propionibacteriales</taxon>
        <taxon>Nocardioidaceae</taxon>
        <taxon>Nocardioides</taxon>
    </lineage>
</organism>
<keyword evidence="4" id="KW-1185">Reference proteome</keyword>
<dbReference type="SUPFAM" id="SSF55961">
    <property type="entry name" value="Bet v1-like"/>
    <property type="match status" value="1"/>
</dbReference>